<dbReference type="EMBL" id="KQ424877">
    <property type="protein sequence ID" value="KOF70302.1"/>
    <property type="molecule type" value="Genomic_DNA"/>
</dbReference>
<accession>A0A0L8FZY0</accession>
<gene>
    <name evidence="1" type="ORF">OCBIM_22003065mg</name>
</gene>
<name>A0A0L8FZY0_OCTBM</name>
<dbReference type="AlphaFoldDB" id="A0A0L8FZY0"/>
<protein>
    <submittedName>
        <fullName evidence="1">Uncharacterized protein</fullName>
    </submittedName>
</protein>
<evidence type="ECO:0000313" key="1">
    <source>
        <dbReference type="EMBL" id="KOF70302.1"/>
    </source>
</evidence>
<sequence length="68" mass="8277">MRNWFIQRFSMQRLSLSSSYHPFSSYTHVCTYLFNYKHTHTHTHIIYILFVYTDFKVIYDTAVSLFAT</sequence>
<proteinExistence type="predicted"/>
<reference evidence="1" key="1">
    <citation type="submission" date="2015-07" db="EMBL/GenBank/DDBJ databases">
        <title>MeaNS - Measles Nucleotide Surveillance Program.</title>
        <authorList>
            <person name="Tran T."/>
            <person name="Druce J."/>
        </authorList>
    </citation>
    <scope>NUCLEOTIDE SEQUENCE</scope>
    <source>
        <strain evidence="1">UCB-OBI-ISO-001</strain>
        <tissue evidence="1">Gonad</tissue>
    </source>
</reference>
<organism evidence="1">
    <name type="scientific">Octopus bimaculoides</name>
    <name type="common">California two-spotted octopus</name>
    <dbReference type="NCBI Taxonomy" id="37653"/>
    <lineage>
        <taxon>Eukaryota</taxon>
        <taxon>Metazoa</taxon>
        <taxon>Spiralia</taxon>
        <taxon>Lophotrochozoa</taxon>
        <taxon>Mollusca</taxon>
        <taxon>Cephalopoda</taxon>
        <taxon>Coleoidea</taxon>
        <taxon>Octopodiformes</taxon>
        <taxon>Octopoda</taxon>
        <taxon>Incirrata</taxon>
        <taxon>Octopodidae</taxon>
        <taxon>Octopus</taxon>
    </lineage>
</organism>